<feature type="domain" description="Carbohydrate kinase FGGY N-terminal" evidence="4">
    <location>
        <begin position="48"/>
        <end position="103"/>
    </location>
</feature>
<keyword evidence="3" id="KW-0418">Kinase</keyword>
<dbReference type="SUPFAM" id="SSF53067">
    <property type="entry name" value="Actin-like ATPase domain"/>
    <property type="match status" value="2"/>
</dbReference>
<comment type="caution">
    <text evidence="5">The sequence shown here is derived from an EMBL/GenBank/DDBJ whole genome shotgun (WGS) entry which is preliminary data.</text>
</comment>
<dbReference type="Gene3D" id="3.30.420.40">
    <property type="match status" value="2"/>
</dbReference>
<feature type="non-terminal residue" evidence="5">
    <location>
        <position position="216"/>
    </location>
</feature>
<reference evidence="5 6" key="1">
    <citation type="journal article" date="2021" name="BMC Genomics">
        <title>Datura genome reveals duplications of psychoactive alkaloid biosynthetic genes and high mutation rate following tissue culture.</title>
        <authorList>
            <person name="Rajewski A."/>
            <person name="Carter-House D."/>
            <person name="Stajich J."/>
            <person name="Litt A."/>
        </authorList>
    </citation>
    <scope>NUCLEOTIDE SEQUENCE [LARGE SCALE GENOMIC DNA]</scope>
    <source>
        <strain evidence="5">AR-01</strain>
    </source>
</reference>
<keyword evidence="6" id="KW-1185">Reference proteome</keyword>
<dbReference type="EMBL" id="JACEIK010013993">
    <property type="protein sequence ID" value="MCE3216726.1"/>
    <property type="molecule type" value="Genomic_DNA"/>
</dbReference>
<protein>
    <recommendedName>
        <fullName evidence="4">Carbohydrate kinase FGGY N-terminal domain-containing protein</fullName>
    </recommendedName>
</protein>
<evidence type="ECO:0000313" key="6">
    <source>
        <dbReference type="Proteomes" id="UP000823775"/>
    </source>
</evidence>
<dbReference type="Proteomes" id="UP000823775">
    <property type="component" value="Unassembled WGS sequence"/>
</dbReference>
<sequence>MNVGFPTLASGDALSIKASRFLHFLHLHYLAKTGGLRATREGGVENGLHVDDISNALRTMLMNLKTLDWDNFTVDTLGIPAKMLQKVISNSEIIGNFLQDGQSQGSLYWDVLVINMQQWWVNLVEKVRLKAHMEREKELVNYALEGSIAIVGAVVQWLRDSLGIINSVSEIEELASKVTSTGGIYDKSHIARAVLGSMCFQVKGVLDFMHKDGGKK</sequence>
<gene>
    <name evidence="5" type="ORF">HAX54_007725</name>
</gene>
<evidence type="ECO:0000256" key="1">
    <source>
        <dbReference type="ARBA" id="ARBA00009156"/>
    </source>
</evidence>
<keyword evidence="2" id="KW-0808">Transferase</keyword>
<dbReference type="Pfam" id="PF00370">
    <property type="entry name" value="FGGY_N"/>
    <property type="match status" value="1"/>
</dbReference>
<proteinExistence type="inferred from homology"/>
<evidence type="ECO:0000259" key="4">
    <source>
        <dbReference type="Pfam" id="PF00370"/>
    </source>
</evidence>
<dbReference type="InterPro" id="IPR018484">
    <property type="entry name" value="FGGY_N"/>
</dbReference>
<dbReference type="PANTHER" id="PTHR10196:SF69">
    <property type="entry name" value="GLYCEROL KINASE"/>
    <property type="match status" value="1"/>
</dbReference>
<evidence type="ECO:0000313" key="5">
    <source>
        <dbReference type="EMBL" id="MCE3216726.1"/>
    </source>
</evidence>
<name>A0ABS8WYW0_DATST</name>
<evidence type="ECO:0000256" key="3">
    <source>
        <dbReference type="ARBA" id="ARBA00022777"/>
    </source>
</evidence>
<comment type="similarity">
    <text evidence="1">Belongs to the FGGY kinase family.</text>
</comment>
<evidence type="ECO:0000256" key="2">
    <source>
        <dbReference type="ARBA" id="ARBA00022679"/>
    </source>
</evidence>
<organism evidence="5 6">
    <name type="scientific">Datura stramonium</name>
    <name type="common">Jimsonweed</name>
    <name type="synonym">Common thornapple</name>
    <dbReference type="NCBI Taxonomy" id="4076"/>
    <lineage>
        <taxon>Eukaryota</taxon>
        <taxon>Viridiplantae</taxon>
        <taxon>Streptophyta</taxon>
        <taxon>Embryophyta</taxon>
        <taxon>Tracheophyta</taxon>
        <taxon>Spermatophyta</taxon>
        <taxon>Magnoliopsida</taxon>
        <taxon>eudicotyledons</taxon>
        <taxon>Gunneridae</taxon>
        <taxon>Pentapetalae</taxon>
        <taxon>asterids</taxon>
        <taxon>lamiids</taxon>
        <taxon>Solanales</taxon>
        <taxon>Solanaceae</taxon>
        <taxon>Solanoideae</taxon>
        <taxon>Datureae</taxon>
        <taxon>Datura</taxon>
    </lineage>
</organism>
<dbReference type="InterPro" id="IPR043129">
    <property type="entry name" value="ATPase_NBD"/>
</dbReference>
<dbReference type="PANTHER" id="PTHR10196">
    <property type="entry name" value="SUGAR KINASE"/>
    <property type="match status" value="1"/>
</dbReference>
<accession>A0ABS8WYW0</accession>